<proteinExistence type="predicted"/>
<evidence type="ECO:0000313" key="2">
    <source>
        <dbReference type="EMBL" id="SNZ01323.1"/>
    </source>
</evidence>
<keyword evidence="2" id="KW-0489">Methyltransferase</keyword>
<dbReference type="PANTHER" id="PTHR42912">
    <property type="entry name" value="METHYLTRANSFERASE"/>
    <property type="match status" value="1"/>
</dbReference>
<dbReference type="GO" id="GO:0032259">
    <property type="term" value="P:methylation"/>
    <property type="evidence" value="ECO:0007669"/>
    <property type="project" value="UniProtKB-KW"/>
</dbReference>
<dbReference type="InterPro" id="IPR050508">
    <property type="entry name" value="Methyltransf_Superfamily"/>
</dbReference>
<accession>A0A285MXB6</accession>
<dbReference type="Gene3D" id="3.40.50.150">
    <property type="entry name" value="Vaccinia Virus protein VP39"/>
    <property type="match status" value="1"/>
</dbReference>
<dbReference type="Proteomes" id="UP000219048">
    <property type="component" value="Unassembled WGS sequence"/>
</dbReference>
<dbReference type="PANTHER" id="PTHR42912:SF80">
    <property type="entry name" value="METHYLTRANSFERASE DOMAIN-CONTAINING PROTEIN"/>
    <property type="match status" value="1"/>
</dbReference>
<reference evidence="3" key="1">
    <citation type="submission" date="2017-09" db="EMBL/GenBank/DDBJ databases">
        <authorList>
            <person name="Varghese N."/>
            <person name="Submissions S."/>
        </authorList>
    </citation>
    <scope>NUCLEOTIDE SEQUENCE [LARGE SCALE GENOMIC DNA]</scope>
    <source>
        <strain evidence="3">DSM 25885</strain>
    </source>
</reference>
<dbReference type="Pfam" id="PF08241">
    <property type="entry name" value="Methyltransf_11"/>
    <property type="match status" value="1"/>
</dbReference>
<dbReference type="RefSeq" id="WP_097046778.1">
    <property type="nucleotide sequence ID" value="NZ_OBEH01000005.1"/>
</dbReference>
<dbReference type="EMBL" id="OBEH01000005">
    <property type="protein sequence ID" value="SNZ01323.1"/>
    <property type="molecule type" value="Genomic_DNA"/>
</dbReference>
<dbReference type="OrthoDB" id="9770553at2"/>
<feature type="domain" description="Methyltransferase type 11" evidence="1">
    <location>
        <begin position="52"/>
        <end position="151"/>
    </location>
</feature>
<dbReference type="GO" id="GO:0008757">
    <property type="term" value="F:S-adenosylmethionine-dependent methyltransferase activity"/>
    <property type="evidence" value="ECO:0007669"/>
    <property type="project" value="InterPro"/>
</dbReference>
<protein>
    <submittedName>
        <fullName evidence="2">Methyltransferase domain-containing protein</fullName>
    </submittedName>
</protein>
<sequence length="220" mass="25171">MVEQSTKNFIPALGYNWLTGLYDLAIKITMPETKFRNTLLDHLNPKDDERILEFGFGTGQNLVLAKERNSHTDFIGLDIDPKVKHIAAKKFRKHDIAIRLDLYDGSLFPYEAKTFDKVFSSLVFHQLDRETKISCLNEIYRVLKPNGTLIIGDWGKPKSKLMRVQFYVVQILDGFQTTADNVNGLIPDYMIKAGFKNVKEPGSVNTKIGSYCYYLANRPN</sequence>
<dbReference type="InterPro" id="IPR029063">
    <property type="entry name" value="SAM-dependent_MTases_sf"/>
</dbReference>
<keyword evidence="2" id="KW-0808">Transferase</keyword>
<dbReference type="AlphaFoldDB" id="A0A285MXB6"/>
<dbReference type="SUPFAM" id="SSF53335">
    <property type="entry name" value="S-adenosyl-L-methionine-dependent methyltransferases"/>
    <property type="match status" value="1"/>
</dbReference>
<gene>
    <name evidence="2" type="ORF">SAMN06265377_3161</name>
</gene>
<evidence type="ECO:0000259" key="1">
    <source>
        <dbReference type="Pfam" id="PF08241"/>
    </source>
</evidence>
<keyword evidence="3" id="KW-1185">Reference proteome</keyword>
<organism evidence="2 3">
    <name type="scientific">Flagellimonas pacifica</name>
    <dbReference type="NCBI Taxonomy" id="1247520"/>
    <lineage>
        <taxon>Bacteria</taxon>
        <taxon>Pseudomonadati</taxon>
        <taxon>Bacteroidota</taxon>
        <taxon>Flavobacteriia</taxon>
        <taxon>Flavobacteriales</taxon>
        <taxon>Flavobacteriaceae</taxon>
        <taxon>Flagellimonas</taxon>
    </lineage>
</organism>
<name>A0A285MXB6_9FLAO</name>
<dbReference type="CDD" id="cd02440">
    <property type="entry name" value="AdoMet_MTases"/>
    <property type="match status" value="1"/>
</dbReference>
<evidence type="ECO:0000313" key="3">
    <source>
        <dbReference type="Proteomes" id="UP000219048"/>
    </source>
</evidence>
<dbReference type="InterPro" id="IPR013216">
    <property type="entry name" value="Methyltransf_11"/>
</dbReference>